<dbReference type="AlphaFoldDB" id="J2ZVZ6"/>
<evidence type="ECO:0000313" key="2">
    <source>
        <dbReference type="Proteomes" id="UP000007813"/>
    </source>
</evidence>
<name>J2ZVZ6_9EURY</name>
<proteinExistence type="predicted"/>
<evidence type="ECO:0000313" key="1">
    <source>
        <dbReference type="EMBL" id="EJN57173.1"/>
    </source>
</evidence>
<organism evidence="1 2">
    <name type="scientific">Halogranum salarium B-1</name>
    <dbReference type="NCBI Taxonomy" id="1210908"/>
    <lineage>
        <taxon>Archaea</taxon>
        <taxon>Methanobacteriati</taxon>
        <taxon>Methanobacteriota</taxon>
        <taxon>Stenosarchaea group</taxon>
        <taxon>Halobacteria</taxon>
        <taxon>Halobacteriales</taxon>
        <taxon>Haloferacaceae</taxon>
    </lineage>
</organism>
<reference evidence="1 2" key="1">
    <citation type="journal article" date="2012" name="J. Bacteriol.">
        <title>Draft Genome Sequence of the Extremely Halophilic Archaeon Halogranum salarium B-1T.</title>
        <authorList>
            <person name="Kim K.K."/>
            <person name="Lee K.C."/>
            <person name="Lee J.S."/>
        </authorList>
    </citation>
    <scope>NUCLEOTIDE SEQUENCE [LARGE SCALE GENOMIC DNA]</scope>
    <source>
        <strain evidence="1 2">B-1</strain>
    </source>
</reference>
<protein>
    <submittedName>
        <fullName evidence="1">Uncharacterized protein</fullName>
    </submittedName>
</protein>
<accession>J2ZVZ6</accession>
<dbReference type="EMBL" id="ALJD01000016">
    <property type="protein sequence ID" value="EJN57173.1"/>
    <property type="molecule type" value="Genomic_DNA"/>
</dbReference>
<dbReference type="Proteomes" id="UP000007813">
    <property type="component" value="Unassembled WGS sequence"/>
</dbReference>
<comment type="caution">
    <text evidence="1">The sequence shown here is derived from an EMBL/GenBank/DDBJ whole genome shotgun (WGS) entry which is preliminary data.</text>
</comment>
<gene>
    <name evidence="1" type="ORF">HSB1_45590</name>
</gene>
<sequence length="97" mass="10887">MVNRPQAGGFWSHLDVAKASSRATRHVSTCVYHPPDATPLHDTKSPDETDRNVLLWPEIRLVGWVCLLQRYVCNVIPSHPVALRHSYAGDETSKLVD</sequence>